<dbReference type="RefSeq" id="WP_107651105.1">
    <property type="nucleotide sequence ID" value="NZ_PZJX01000040.1"/>
</dbReference>
<dbReference type="OrthoDB" id="9913991at2"/>
<dbReference type="Proteomes" id="UP000240259">
    <property type="component" value="Unassembled WGS sequence"/>
</dbReference>
<dbReference type="EMBL" id="PZJX01000040">
    <property type="protein sequence ID" value="PTE08220.1"/>
    <property type="molecule type" value="Genomic_DNA"/>
</dbReference>
<keyword evidence="2" id="KW-1185">Reference proteome</keyword>
<gene>
    <name evidence="1" type="ORF">C9427_21470</name>
</gene>
<protein>
    <submittedName>
        <fullName evidence="1">Uncharacterized protein</fullName>
    </submittedName>
</protein>
<comment type="caution">
    <text evidence="1">The sequence shown here is derived from an EMBL/GenBank/DDBJ whole genome shotgun (WGS) entry which is preliminary data.</text>
</comment>
<reference evidence="1 2" key="1">
    <citation type="submission" date="2018-03" db="EMBL/GenBank/DDBJ databases">
        <title>Genome sequence of the symbiotic type strain Mesorhizobium helmanticense CSLC115NT isolated from Lotus corniculatus nodules.</title>
        <authorList>
            <person name="Sannazzaro A.I."/>
            <person name="Torres Tejerizo G.A."/>
            <person name="Dip D."/>
            <person name="Caballero M."/>
            <person name="Pistorio M."/>
            <person name="Estrella M.J."/>
        </authorList>
    </citation>
    <scope>NUCLEOTIDE SEQUENCE [LARGE SCALE GENOMIC DNA]</scope>
    <source>
        <strain evidence="1 2">CSLC115N</strain>
    </source>
</reference>
<proteinExistence type="predicted"/>
<evidence type="ECO:0000313" key="2">
    <source>
        <dbReference type="Proteomes" id="UP000240259"/>
    </source>
</evidence>
<dbReference type="AlphaFoldDB" id="A0A2T4IRG0"/>
<name>A0A2T4IRG0_9HYPH</name>
<sequence>MNAETVAEMFMIWKATEKAFLQHLLIRLIKDVPDFNHEKFATGLQLFQEEFPVSDPDPDVAAQGRVGLAFLGEFIELTEGALRIARE</sequence>
<accession>A0A2T4IRG0</accession>
<organism evidence="1 2">
    <name type="scientific">Mesorhizobium helmanticense</name>
    <dbReference type="NCBI Taxonomy" id="1776423"/>
    <lineage>
        <taxon>Bacteria</taxon>
        <taxon>Pseudomonadati</taxon>
        <taxon>Pseudomonadota</taxon>
        <taxon>Alphaproteobacteria</taxon>
        <taxon>Hyphomicrobiales</taxon>
        <taxon>Phyllobacteriaceae</taxon>
        <taxon>Mesorhizobium</taxon>
    </lineage>
</organism>
<evidence type="ECO:0000313" key="1">
    <source>
        <dbReference type="EMBL" id="PTE08220.1"/>
    </source>
</evidence>